<evidence type="ECO:0000256" key="1">
    <source>
        <dbReference type="ARBA" id="ARBA00003257"/>
    </source>
</evidence>
<feature type="transmembrane region" description="Helical" evidence="18">
    <location>
        <begin position="148"/>
        <end position="166"/>
    </location>
</feature>
<keyword evidence="16 18" id="KW-0472">Membrane</keyword>
<keyword evidence="11 18" id="KW-0249">Electron transport</keyword>
<keyword evidence="8 18" id="KW-0812">Transmembrane</keyword>
<evidence type="ECO:0000256" key="13">
    <source>
        <dbReference type="ARBA" id="ARBA00023027"/>
    </source>
</evidence>
<dbReference type="GO" id="GO:0005743">
    <property type="term" value="C:mitochondrial inner membrane"/>
    <property type="evidence" value="ECO:0007669"/>
    <property type="project" value="UniProtKB-SubCell"/>
</dbReference>
<evidence type="ECO:0000313" key="20">
    <source>
        <dbReference type="EMBL" id="WYX94097.1"/>
    </source>
</evidence>
<evidence type="ECO:0000256" key="7">
    <source>
        <dbReference type="ARBA" id="ARBA00022660"/>
    </source>
</evidence>
<keyword evidence="13 18" id="KW-0520">NAD</keyword>
<dbReference type="GO" id="GO:0006120">
    <property type="term" value="P:mitochondrial electron transport, NADH to ubiquinone"/>
    <property type="evidence" value="ECO:0007669"/>
    <property type="project" value="InterPro"/>
</dbReference>
<dbReference type="InterPro" id="IPR050175">
    <property type="entry name" value="Complex_I_Subunit_2"/>
</dbReference>
<dbReference type="InterPro" id="IPR003917">
    <property type="entry name" value="NADH_UbQ_OxRdtase_chain2"/>
</dbReference>
<feature type="transmembrane region" description="Helical" evidence="18">
    <location>
        <begin position="316"/>
        <end position="336"/>
    </location>
</feature>
<feature type="transmembrane region" description="Helical" evidence="18">
    <location>
        <begin position="202"/>
        <end position="222"/>
    </location>
</feature>
<keyword evidence="6" id="KW-0813">Transport</keyword>
<evidence type="ECO:0000256" key="11">
    <source>
        <dbReference type="ARBA" id="ARBA00022982"/>
    </source>
</evidence>
<evidence type="ECO:0000256" key="8">
    <source>
        <dbReference type="ARBA" id="ARBA00022692"/>
    </source>
</evidence>
<comment type="catalytic activity">
    <reaction evidence="17 18">
        <text>a ubiquinone + NADH + 5 H(+)(in) = a ubiquinol + NAD(+) + 4 H(+)(out)</text>
        <dbReference type="Rhea" id="RHEA:29091"/>
        <dbReference type="Rhea" id="RHEA-COMP:9565"/>
        <dbReference type="Rhea" id="RHEA-COMP:9566"/>
        <dbReference type="ChEBI" id="CHEBI:15378"/>
        <dbReference type="ChEBI" id="CHEBI:16389"/>
        <dbReference type="ChEBI" id="CHEBI:17976"/>
        <dbReference type="ChEBI" id="CHEBI:57540"/>
        <dbReference type="ChEBI" id="CHEBI:57945"/>
        <dbReference type="EC" id="7.1.1.2"/>
    </reaction>
</comment>
<feature type="transmembrane region" description="Helical" evidence="18">
    <location>
        <begin position="173"/>
        <end position="196"/>
    </location>
</feature>
<feature type="transmembrane region" description="Helical" evidence="18">
    <location>
        <begin position="60"/>
        <end position="80"/>
    </location>
</feature>
<evidence type="ECO:0000256" key="6">
    <source>
        <dbReference type="ARBA" id="ARBA00022448"/>
    </source>
</evidence>
<feature type="domain" description="NADH:quinone oxidoreductase/Mrp antiporter transmembrane" evidence="19">
    <location>
        <begin position="24"/>
        <end position="280"/>
    </location>
</feature>
<keyword evidence="9 18" id="KW-0999">Mitochondrion inner membrane</keyword>
<evidence type="ECO:0000259" key="19">
    <source>
        <dbReference type="Pfam" id="PF00361"/>
    </source>
</evidence>
<dbReference type="PRINTS" id="PR01436">
    <property type="entry name" value="NADHDHGNASE2"/>
</dbReference>
<sequence length="337" mass="38883">MFNNLTNFMFFIMLLLGSIITVSSNSWLGAWMGLEINLLAFIPLLINLKYLASTEASLKYFIVQALASTTLLFVVLMLTFNQNFLPQYNLHLNIILNSALLMKMGAAPFHSWFPEVMEGLSWWMSFILMTWQKIAPMILISYCFLYKFIAIAIILSITIGSIGGLNQTNLRSLMAYSSINHLGWMLSSLIISMSYWLTYFMFYVIMSLSIIYMLNSFNIYYFSQIFFSMSNNPIIKFSLFCNLLSLGGLPPFAGFMPKWIVIQALSETNLFIVITMVMMTLATLYIYIRLTYSALMINSLQLKYNKSWFNKMTKSMMSLNFFSLFGLSFIFIVYTII</sequence>
<evidence type="ECO:0000256" key="5">
    <source>
        <dbReference type="ARBA" id="ARBA00021008"/>
    </source>
</evidence>
<keyword evidence="10 18" id="KW-1278">Translocase</keyword>
<dbReference type="EMBL" id="PP171419">
    <property type="protein sequence ID" value="WYX94097.1"/>
    <property type="molecule type" value="Genomic_DNA"/>
</dbReference>
<dbReference type="Pfam" id="PF00361">
    <property type="entry name" value="Proton_antipo_M"/>
    <property type="match status" value="1"/>
</dbReference>
<evidence type="ECO:0000256" key="16">
    <source>
        <dbReference type="ARBA" id="ARBA00023136"/>
    </source>
</evidence>
<keyword evidence="7 18" id="KW-0679">Respiratory chain</keyword>
<geneLocation type="mitochondrion" evidence="20"/>
<evidence type="ECO:0000256" key="12">
    <source>
        <dbReference type="ARBA" id="ARBA00022989"/>
    </source>
</evidence>
<feature type="transmembrane region" description="Helical" evidence="18">
    <location>
        <begin position="7"/>
        <end position="24"/>
    </location>
</feature>
<evidence type="ECO:0000256" key="3">
    <source>
        <dbReference type="ARBA" id="ARBA00007012"/>
    </source>
</evidence>
<evidence type="ECO:0000256" key="18">
    <source>
        <dbReference type="RuleBase" id="RU003403"/>
    </source>
</evidence>
<keyword evidence="14 18" id="KW-0830">Ubiquinone</keyword>
<name>A0AAU6QF98_9NEOP</name>
<gene>
    <name evidence="20" type="primary">nad2</name>
</gene>
<evidence type="ECO:0000256" key="17">
    <source>
        <dbReference type="ARBA" id="ARBA00049551"/>
    </source>
</evidence>
<organism evidence="20">
    <name type="scientific">Gatzara jubilaea</name>
    <dbReference type="NCBI Taxonomy" id="3114391"/>
    <lineage>
        <taxon>Eukaryota</taxon>
        <taxon>Metazoa</taxon>
        <taxon>Ecdysozoa</taxon>
        <taxon>Arthropoda</taxon>
        <taxon>Hexapoda</taxon>
        <taxon>Insecta</taxon>
        <taxon>Pterygota</taxon>
        <taxon>Neoptera</taxon>
        <taxon>Endopterygota</taxon>
        <taxon>Neuroptera</taxon>
        <taxon>Myrmeleontiformia</taxon>
        <taxon>Myrmeleontidae</taxon>
        <taxon>Myrmeleontinae</taxon>
        <taxon>Gatzara</taxon>
    </lineage>
</organism>
<comment type="function">
    <text evidence="1">Core subunit of the mitochondrial membrane respiratory chain NADH dehydrogenase (Complex I) that is believed to belong to the minimal assembly required for catalysis. Complex I functions in the transfer of electrons from NADH to the respiratory chain. The immediate electron acceptor for the enzyme is believed to be ubiquinone.</text>
</comment>
<comment type="function">
    <text evidence="18">Core subunit of the mitochondrial membrane respiratory chain NADH dehydrogenase (Complex I) which catalyzes electron transfer from NADH through the respiratory chain, using ubiquinone as an electron acceptor. Essential for the catalytic activity and assembly of complex I.</text>
</comment>
<feature type="transmembrane region" description="Helical" evidence="18">
    <location>
        <begin position="268"/>
        <end position="288"/>
    </location>
</feature>
<keyword evidence="12 18" id="KW-1133">Transmembrane helix</keyword>
<evidence type="ECO:0000256" key="15">
    <source>
        <dbReference type="ARBA" id="ARBA00023128"/>
    </source>
</evidence>
<dbReference type="GO" id="GO:0008137">
    <property type="term" value="F:NADH dehydrogenase (ubiquinone) activity"/>
    <property type="evidence" value="ECO:0007669"/>
    <property type="project" value="UniProtKB-EC"/>
</dbReference>
<dbReference type="PANTHER" id="PTHR46552:SF1">
    <property type="entry name" value="NADH-UBIQUINONE OXIDOREDUCTASE CHAIN 2"/>
    <property type="match status" value="1"/>
</dbReference>
<reference evidence="20" key="1">
    <citation type="journal article" date="2024" name="Invertebr. Syst.">
        <title>The Asian rock-dwelling antlions Gatzara Navas, 1915 and Nepsalus Navas, 1914 (Neuroptera: Myrmeleontidae): new advancements in systematics, biogeography and life history.</title>
        <authorList>
            <person name="Zheng Y."/>
            <person name="Tu Y."/>
            <person name="Mai Z."/>
            <person name="Badano D."/>
            <person name="Liu X."/>
        </authorList>
    </citation>
    <scope>NUCLEOTIDE SEQUENCE</scope>
    <source>
        <strain evidence="20">GJXZZ1</strain>
    </source>
</reference>
<dbReference type="InterPro" id="IPR001750">
    <property type="entry name" value="ND/Mrp_TM"/>
</dbReference>
<comment type="similarity">
    <text evidence="3 18">Belongs to the complex I subunit 2 family.</text>
</comment>
<comment type="subcellular location">
    <subcellularLocation>
        <location evidence="2 18">Mitochondrion inner membrane</location>
        <topology evidence="2 18">Multi-pass membrane protein</topology>
    </subcellularLocation>
</comment>
<accession>A0AAU6QF98</accession>
<dbReference type="EC" id="7.1.1.2" evidence="4 18"/>
<feature type="transmembrane region" description="Helical" evidence="18">
    <location>
        <begin position="234"/>
        <end position="256"/>
    </location>
</feature>
<proteinExistence type="inferred from homology"/>
<evidence type="ECO:0000256" key="2">
    <source>
        <dbReference type="ARBA" id="ARBA00004448"/>
    </source>
</evidence>
<evidence type="ECO:0000256" key="4">
    <source>
        <dbReference type="ARBA" id="ARBA00012944"/>
    </source>
</evidence>
<evidence type="ECO:0000256" key="10">
    <source>
        <dbReference type="ARBA" id="ARBA00022967"/>
    </source>
</evidence>
<evidence type="ECO:0000256" key="9">
    <source>
        <dbReference type="ARBA" id="ARBA00022792"/>
    </source>
</evidence>
<keyword evidence="15 18" id="KW-0496">Mitochondrion</keyword>
<evidence type="ECO:0000256" key="14">
    <source>
        <dbReference type="ARBA" id="ARBA00023075"/>
    </source>
</evidence>
<dbReference type="AlphaFoldDB" id="A0AAU6QF98"/>
<feature type="transmembrane region" description="Helical" evidence="18">
    <location>
        <begin position="30"/>
        <end position="48"/>
    </location>
</feature>
<protein>
    <recommendedName>
        <fullName evidence="5 18">NADH-ubiquinone oxidoreductase chain 2</fullName>
        <ecNumber evidence="4 18">7.1.1.2</ecNumber>
    </recommendedName>
</protein>
<dbReference type="PANTHER" id="PTHR46552">
    <property type="entry name" value="NADH-UBIQUINONE OXIDOREDUCTASE CHAIN 2"/>
    <property type="match status" value="1"/>
</dbReference>